<dbReference type="AlphaFoldDB" id="A0A2N1M5G0"/>
<dbReference type="EMBL" id="LLXL01005011">
    <property type="protein sequence ID" value="PKK56881.1"/>
    <property type="molecule type" value="Genomic_DNA"/>
</dbReference>
<gene>
    <name evidence="1" type="ORF">RhiirC2_799115</name>
</gene>
<protein>
    <submittedName>
        <fullName evidence="1">Uncharacterized protein</fullName>
    </submittedName>
</protein>
<evidence type="ECO:0000313" key="1">
    <source>
        <dbReference type="EMBL" id="PKK56881.1"/>
    </source>
</evidence>
<name>A0A2N1M5G0_9GLOM</name>
<accession>A0A2N1M5G0</accession>
<evidence type="ECO:0000313" key="2">
    <source>
        <dbReference type="Proteomes" id="UP000233469"/>
    </source>
</evidence>
<reference evidence="1 2" key="2">
    <citation type="submission" date="2017-10" db="EMBL/GenBank/DDBJ databases">
        <title>Extensive intraspecific genome diversity in a model arbuscular mycorrhizal fungus.</title>
        <authorList>
            <person name="Chen E.C.H."/>
            <person name="Morin E."/>
            <person name="Baudet D."/>
            <person name="Noel J."/>
            <person name="Ndikumana S."/>
            <person name="Charron P."/>
            <person name="St-Onge C."/>
            <person name="Giorgi J."/>
            <person name="Grigoriev I.V."/>
            <person name="Roux C."/>
            <person name="Martin F.M."/>
            <person name="Corradi N."/>
        </authorList>
    </citation>
    <scope>NUCLEOTIDE SEQUENCE [LARGE SCALE GENOMIC DNA]</scope>
    <source>
        <strain evidence="1 2">C2</strain>
    </source>
</reference>
<dbReference type="Proteomes" id="UP000233469">
    <property type="component" value="Unassembled WGS sequence"/>
</dbReference>
<organism evidence="1 2">
    <name type="scientific">Rhizophagus irregularis</name>
    <dbReference type="NCBI Taxonomy" id="588596"/>
    <lineage>
        <taxon>Eukaryota</taxon>
        <taxon>Fungi</taxon>
        <taxon>Fungi incertae sedis</taxon>
        <taxon>Mucoromycota</taxon>
        <taxon>Glomeromycotina</taxon>
        <taxon>Glomeromycetes</taxon>
        <taxon>Glomerales</taxon>
        <taxon>Glomeraceae</taxon>
        <taxon>Rhizophagus</taxon>
    </lineage>
</organism>
<comment type="caution">
    <text evidence="1">The sequence shown here is derived from an EMBL/GenBank/DDBJ whole genome shotgun (WGS) entry which is preliminary data.</text>
</comment>
<sequence>MILEKANKYLIGFIDELYKETNSTNKSKKINSSNKKKLARSYLQTSDESSNSINIFANIELSVLRKIVNR</sequence>
<proteinExistence type="predicted"/>
<reference evidence="1 2" key="1">
    <citation type="submission" date="2016-04" db="EMBL/GenBank/DDBJ databases">
        <title>Genome analyses suggest a sexual origin of heterokaryosis in a supposedly ancient asexual fungus.</title>
        <authorList>
            <person name="Ropars J."/>
            <person name="Sedzielewska K."/>
            <person name="Noel J."/>
            <person name="Charron P."/>
            <person name="Farinelli L."/>
            <person name="Marton T."/>
            <person name="Kruger M."/>
            <person name="Pelin A."/>
            <person name="Brachmann A."/>
            <person name="Corradi N."/>
        </authorList>
    </citation>
    <scope>NUCLEOTIDE SEQUENCE [LARGE SCALE GENOMIC DNA]</scope>
    <source>
        <strain evidence="1 2">C2</strain>
    </source>
</reference>